<dbReference type="PANTHER" id="PTHR10333:SF106">
    <property type="entry name" value="INHIBITOR OF GROWTH PROTEIN 4"/>
    <property type="match status" value="1"/>
</dbReference>
<evidence type="ECO:0000259" key="1">
    <source>
        <dbReference type="SMART" id="SM01408"/>
    </source>
</evidence>
<dbReference type="GO" id="GO:0006355">
    <property type="term" value="P:regulation of DNA-templated transcription"/>
    <property type="evidence" value="ECO:0007669"/>
    <property type="project" value="TreeGrafter"/>
</dbReference>
<name>A0A3B5MN76_9TELE</name>
<reference evidence="2" key="1">
    <citation type="submission" date="2025-08" db="UniProtKB">
        <authorList>
            <consortium name="Ensembl"/>
        </authorList>
    </citation>
    <scope>IDENTIFICATION</scope>
</reference>
<protein>
    <recommendedName>
        <fullName evidence="1">Inhibitor of growth protein N-terminal histone-binding domain-containing protein</fullName>
    </recommendedName>
</protein>
<feature type="domain" description="Inhibitor of growth protein N-terminal histone-binding" evidence="1">
    <location>
        <begin position="6"/>
        <end position="107"/>
    </location>
</feature>
<keyword evidence="3" id="KW-1185">Reference proteome</keyword>
<dbReference type="SMART" id="SM01408">
    <property type="entry name" value="ING"/>
    <property type="match status" value="1"/>
</dbReference>
<dbReference type="GeneTree" id="ENSGT00940000159033"/>
<reference evidence="2" key="2">
    <citation type="submission" date="2025-09" db="UniProtKB">
        <authorList>
            <consortium name="Ensembl"/>
        </authorList>
    </citation>
    <scope>IDENTIFICATION</scope>
</reference>
<sequence length="149" mass="17213">MAAGMYLEHYLDSIENLPFELQRNFNLMRDLDQRTEDLKGQIDSLAKEYTSNARTLSSDQKLSLLRQIQQSYSKCKEFGDDKVQLAMQTYEMVDKHIRRLDTDLARFEADLKEKQIESTDYDSTSSKGKKGVYGNRLRTVGREAAGNFP</sequence>
<accession>A0A3B5MN76</accession>
<dbReference type="InterPro" id="IPR028651">
    <property type="entry name" value="ING_fam"/>
</dbReference>
<evidence type="ECO:0000313" key="3">
    <source>
        <dbReference type="Proteomes" id="UP000261380"/>
    </source>
</evidence>
<dbReference type="GO" id="GO:0043065">
    <property type="term" value="P:positive regulation of apoptotic process"/>
    <property type="evidence" value="ECO:0007669"/>
    <property type="project" value="TreeGrafter"/>
</dbReference>
<dbReference type="Ensembl" id="ENSXCOT00000026185.1">
    <property type="protein sequence ID" value="ENSXCOP00000025874.1"/>
    <property type="gene ID" value="ENSXCOG00000019314.1"/>
</dbReference>
<organism evidence="2 3">
    <name type="scientific">Xiphophorus couchianus</name>
    <name type="common">Monterrey platyfish</name>
    <dbReference type="NCBI Taxonomy" id="32473"/>
    <lineage>
        <taxon>Eukaryota</taxon>
        <taxon>Metazoa</taxon>
        <taxon>Chordata</taxon>
        <taxon>Craniata</taxon>
        <taxon>Vertebrata</taxon>
        <taxon>Euteleostomi</taxon>
        <taxon>Actinopterygii</taxon>
        <taxon>Neopterygii</taxon>
        <taxon>Teleostei</taxon>
        <taxon>Neoteleostei</taxon>
        <taxon>Acanthomorphata</taxon>
        <taxon>Ovalentaria</taxon>
        <taxon>Atherinomorphae</taxon>
        <taxon>Cyprinodontiformes</taxon>
        <taxon>Poeciliidae</taxon>
        <taxon>Poeciliinae</taxon>
        <taxon>Xiphophorus</taxon>
    </lineage>
</organism>
<dbReference type="InterPro" id="IPR024610">
    <property type="entry name" value="ING_N_histone-binding"/>
</dbReference>
<dbReference type="CDD" id="cd16862">
    <property type="entry name" value="ING_ING4"/>
    <property type="match status" value="1"/>
</dbReference>
<dbReference type="Proteomes" id="UP000261380">
    <property type="component" value="Unplaced"/>
</dbReference>
<evidence type="ECO:0000313" key="2">
    <source>
        <dbReference type="Ensembl" id="ENSXCOP00000025874.1"/>
    </source>
</evidence>
<dbReference type="GO" id="GO:0005634">
    <property type="term" value="C:nucleus"/>
    <property type="evidence" value="ECO:0007669"/>
    <property type="project" value="TreeGrafter"/>
</dbReference>
<dbReference type="Pfam" id="PF12998">
    <property type="entry name" value="ING"/>
    <property type="match status" value="1"/>
</dbReference>
<dbReference type="AlphaFoldDB" id="A0A3B5MN76"/>
<dbReference type="Gene3D" id="6.10.140.1740">
    <property type="match status" value="1"/>
</dbReference>
<proteinExistence type="predicted"/>
<dbReference type="PANTHER" id="PTHR10333">
    <property type="entry name" value="INHIBITOR OF GROWTH PROTEIN"/>
    <property type="match status" value="1"/>
</dbReference>